<reference evidence="1" key="2">
    <citation type="submission" date="2020-09" db="EMBL/GenBank/DDBJ databases">
        <authorList>
            <person name="Sun Q."/>
            <person name="Kim S."/>
        </authorList>
    </citation>
    <scope>NUCLEOTIDE SEQUENCE</scope>
    <source>
        <strain evidence="1">KCTC 32513</strain>
    </source>
</reference>
<dbReference type="Proteomes" id="UP000634004">
    <property type="component" value="Unassembled WGS sequence"/>
</dbReference>
<proteinExistence type="predicted"/>
<organism evidence="1 2">
    <name type="scientific">Algimonas arctica</name>
    <dbReference type="NCBI Taxonomy" id="1479486"/>
    <lineage>
        <taxon>Bacteria</taxon>
        <taxon>Pseudomonadati</taxon>
        <taxon>Pseudomonadota</taxon>
        <taxon>Alphaproteobacteria</taxon>
        <taxon>Maricaulales</taxon>
        <taxon>Robiginitomaculaceae</taxon>
        <taxon>Algimonas</taxon>
    </lineage>
</organism>
<accession>A0A8J3CN43</accession>
<keyword evidence="2" id="KW-1185">Reference proteome</keyword>
<name>A0A8J3CN43_9PROT</name>
<protein>
    <recommendedName>
        <fullName evidence="3">CRISPR-associated protein Cas2</fullName>
    </recommendedName>
</protein>
<evidence type="ECO:0008006" key="3">
    <source>
        <dbReference type="Google" id="ProtNLM"/>
    </source>
</evidence>
<dbReference type="AlphaFoldDB" id="A0A8J3CN43"/>
<sequence length="88" mass="10509">MAYYAISYQLNKEKDYQKLWDELKRLNAHKAMNSFWFLDLTTDETSVVRDHFKGFKDDDDAICVVKIESSPKHHMAFKGTNDWISKRF</sequence>
<reference evidence="1" key="1">
    <citation type="journal article" date="2014" name="Int. J. Syst. Evol. Microbiol.">
        <title>Complete genome sequence of Corynebacterium casei LMG S-19264T (=DSM 44701T), isolated from a smear-ripened cheese.</title>
        <authorList>
            <consortium name="US DOE Joint Genome Institute (JGI-PGF)"/>
            <person name="Walter F."/>
            <person name="Albersmeier A."/>
            <person name="Kalinowski J."/>
            <person name="Ruckert C."/>
        </authorList>
    </citation>
    <scope>NUCLEOTIDE SEQUENCE</scope>
    <source>
        <strain evidence="1">KCTC 32513</strain>
    </source>
</reference>
<comment type="caution">
    <text evidence="1">The sequence shown here is derived from an EMBL/GenBank/DDBJ whole genome shotgun (WGS) entry which is preliminary data.</text>
</comment>
<dbReference type="RefSeq" id="WP_189495678.1">
    <property type="nucleotide sequence ID" value="NZ_BMZH01000002.1"/>
</dbReference>
<gene>
    <name evidence="1" type="ORF">GCM10009069_08150</name>
</gene>
<evidence type="ECO:0000313" key="2">
    <source>
        <dbReference type="Proteomes" id="UP000634004"/>
    </source>
</evidence>
<evidence type="ECO:0000313" key="1">
    <source>
        <dbReference type="EMBL" id="GHA87215.1"/>
    </source>
</evidence>
<dbReference type="EMBL" id="BMZH01000002">
    <property type="protein sequence ID" value="GHA87215.1"/>
    <property type="molecule type" value="Genomic_DNA"/>
</dbReference>